<dbReference type="EMBL" id="BSNI01000002">
    <property type="protein sequence ID" value="GLQ18449.1"/>
    <property type="molecule type" value="Genomic_DNA"/>
</dbReference>
<comment type="caution">
    <text evidence="3">The sequence shown here is derived from an EMBL/GenBank/DDBJ whole genome shotgun (WGS) entry which is preliminary data.</text>
</comment>
<dbReference type="Gene3D" id="3.30.530.20">
    <property type="match status" value="1"/>
</dbReference>
<evidence type="ECO:0000256" key="1">
    <source>
        <dbReference type="ARBA" id="ARBA00008918"/>
    </source>
</evidence>
<proteinExistence type="inferred from homology"/>
<organism evidence="3 4">
    <name type="scientific">Maritalea porphyrae</name>
    <dbReference type="NCBI Taxonomy" id="880732"/>
    <lineage>
        <taxon>Bacteria</taxon>
        <taxon>Pseudomonadati</taxon>
        <taxon>Pseudomonadota</taxon>
        <taxon>Alphaproteobacteria</taxon>
        <taxon>Hyphomicrobiales</taxon>
        <taxon>Devosiaceae</taxon>
        <taxon>Maritalea</taxon>
    </lineage>
</organism>
<keyword evidence="4" id="KW-1185">Reference proteome</keyword>
<dbReference type="Pfam" id="PF03364">
    <property type="entry name" value="Polyketide_cyc"/>
    <property type="match status" value="1"/>
</dbReference>
<dbReference type="InterPro" id="IPR023393">
    <property type="entry name" value="START-like_dom_sf"/>
</dbReference>
<dbReference type="RefSeq" id="WP_284365385.1">
    <property type="nucleotide sequence ID" value="NZ_BSNI01000002.1"/>
</dbReference>
<dbReference type="CDD" id="cd07813">
    <property type="entry name" value="COQ10p_like"/>
    <property type="match status" value="1"/>
</dbReference>
<protein>
    <submittedName>
        <fullName evidence="3">Ubiquinone-binding protein</fullName>
    </submittedName>
</protein>
<dbReference type="InterPro" id="IPR005031">
    <property type="entry name" value="COQ10_START"/>
</dbReference>
<dbReference type="Proteomes" id="UP001161405">
    <property type="component" value="Unassembled WGS sequence"/>
</dbReference>
<gene>
    <name evidence="3" type="ORF">GCM10007879_26980</name>
</gene>
<dbReference type="PANTHER" id="PTHR12901:SF10">
    <property type="entry name" value="COENZYME Q-BINDING PROTEIN COQ10, MITOCHONDRIAL"/>
    <property type="match status" value="1"/>
</dbReference>
<evidence type="ECO:0000259" key="2">
    <source>
        <dbReference type="Pfam" id="PF03364"/>
    </source>
</evidence>
<keyword evidence="3" id="KW-0830">Ubiquinone</keyword>
<dbReference type="PANTHER" id="PTHR12901">
    <property type="entry name" value="SPERM PROTEIN HOMOLOG"/>
    <property type="match status" value="1"/>
</dbReference>
<name>A0ABQ5UVL7_9HYPH</name>
<feature type="domain" description="Coenzyme Q-binding protein COQ10 START" evidence="2">
    <location>
        <begin position="10"/>
        <end position="136"/>
    </location>
</feature>
<reference evidence="3" key="1">
    <citation type="journal article" date="2014" name="Int. J. Syst. Evol. Microbiol.">
        <title>Complete genome of a new Firmicutes species belonging to the dominant human colonic microbiota ('Ruminococcus bicirculans') reveals two chromosomes and a selective capacity to utilize plant glucans.</title>
        <authorList>
            <consortium name="NISC Comparative Sequencing Program"/>
            <person name="Wegmann U."/>
            <person name="Louis P."/>
            <person name="Goesmann A."/>
            <person name="Henrissat B."/>
            <person name="Duncan S.H."/>
            <person name="Flint H.J."/>
        </authorList>
    </citation>
    <scope>NUCLEOTIDE SEQUENCE</scope>
    <source>
        <strain evidence="3">NBRC 107169</strain>
    </source>
</reference>
<evidence type="ECO:0000313" key="3">
    <source>
        <dbReference type="EMBL" id="GLQ18449.1"/>
    </source>
</evidence>
<reference evidence="3" key="2">
    <citation type="submission" date="2023-01" db="EMBL/GenBank/DDBJ databases">
        <title>Draft genome sequence of Maritalea porphyrae strain NBRC 107169.</title>
        <authorList>
            <person name="Sun Q."/>
            <person name="Mori K."/>
        </authorList>
    </citation>
    <scope>NUCLEOTIDE SEQUENCE</scope>
    <source>
        <strain evidence="3">NBRC 107169</strain>
    </source>
</reference>
<accession>A0ABQ5UVL7</accession>
<sequence length="147" mass="17054">MTKIAFEREVPHSPEQMFDLVSDLARYPSFVPNCSDMQITNLPEEGKCLARMLISFGPINQSYESNVHADRERMSVRAVSDDDPFSYLESEWRFTETEAGTHVDFSVDFEMRNRFIAAIAEPLFVEKQREIVDAFMDQAQRLYGKSR</sequence>
<dbReference type="InterPro" id="IPR044996">
    <property type="entry name" value="COQ10-like"/>
</dbReference>
<dbReference type="SUPFAM" id="SSF55961">
    <property type="entry name" value="Bet v1-like"/>
    <property type="match status" value="1"/>
</dbReference>
<evidence type="ECO:0000313" key="4">
    <source>
        <dbReference type="Proteomes" id="UP001161405"/>
    </source>
</evidence>
<comment type="similarity">
    <text evidence="1">Belongs to the ribosome association toxin RatA family.</text>
</comment>